<dbReference type="PATRIC" id="fig|1231190.3.peg.4774"/>
<dbReference type="GO" id="GO:0016740">
    <property type="term" value="F:transferase activity"/>
    <property type="evidence" value="ECO:0007669"/>
    <property type="project" value="UniProtKB-KW"/>
</dbReference>
<evidence type="ECO:0000259" key="13">
    <source>
        <dbReference type="Pfam" id="PF09084"/>
    </source>
</evidence>
<evidence type="ECO:0000256" key="8">
    <source>
        <dbReference type="ARBA" id="ARBA00022977"/>
    </source>
</evidence>
<proteinExistence type="inferred from homology"/>
<dbReference type="GO" id="GO:0009228">
    <property type="term" value="P:thiamine biosynthetic process"/>
    <property type="evidence" value="ECO:0007669"/>
    <property type="project" value="UniProtKB-KW"/>
</dbReference>
<comment type="caution">
    <text evidence="14">The sequence shown here is derived from an EMBL/GenBank/DDBJ whole genome shotgun (WGS) entry which is preliminary data.</text>
</comment>
<dbReference type="eggNOG" id="COG0715">
    <property type="taxonomic scope" value="Bacteria"/>
</dbReference>
<keyword evidence="7" id="KW-0663">Pyridoxal phosphate</keyword>
<dbReference type="InterPro" id="IPR015168">
    <property type="entry name" value="SsuA/THI5"/>
</dbReference>
<dbReference type="AlphaFoldDB" id="K2PG31"/>
<evidence type="ECO:0000256" key="9">
    <source>
        <dbReference type="ARBA" id="ARBA00023004"/>
    </source>
</evidence>
<evidence type="ECO:0000256" key="10">
    <source>
        <dbReference type="ARBA" id="ARBA00033171"/>
    </source>
</evidence>
<keyword evidence="6" id="KW-0479">Metal-binding</keyword>
<dbReference type="EMBL" id="AMSI01000030">
    <property type="protein sequence ID" value="EKF39987.1"/>
    <property type="molecule type" value="Genomic_DNA"/>
</dbReference>
<comment type="subunit">
    <text evidence="4">Homodimer.</text>
</comment>
<dbReference type="Proteomes" id="UP000007374">
    <property type="component" value="Unassembled WGS sequence"/>
</dbReference>
<keyword evidence="5" id="KW-0808">Transferase</keyword>
<dbReference type="GO" id="GO:0046872">
    <property type="term" value="F:metal ion binding"/>
    <property type="evidence" value="ECO:0007669"/>
    <property type="project" value="UniProtKB-KW"/>
</dbReference>
<evidence type="ECO:0000256" key="3">
    <source>
        <dbReference type="ARBA" id="ARBA00009406"/>
    </source>
</evidence>
<keyword evidence="9" id="KW-0408">Iron</keyword>
<dbReference type="Pfam" id="PF09084">
    <property type="entry name" value="NMT1"/>
    <property type="match status" value="1"/>
</dbReference>
<evidence type="ECO:0000256" key="7">
    <source>
        <dbReference type="ARBA" id="ARBA00022898"/>
    </source>
</evidence>
<comment type="similarity">
    <text evidence="3">Belongs to the NMT1/THI5 family.</text>
</comment>
<reference evidence="14 15" key="1">
    <citation type="journal article" date="2012" name="J. Bacteriol.">
        <title>Genome Sequence of Nitratireductor indicus Type Strain C115.</title>
        <authorList>
            <person name="Lai Q."/>
            <person name="Li G."/>
            <person name="Yu Z."/>
            <person name="Shao Z."/>
        </authorList>
    </citation>
    <scope>NUCLEOTIDE SEQUENCE [LARGE SCALE GENOMIC DNA]</scope>
    <source>
        <strain evidence="14 15">C115</strain>
    </source>
</reference>
<feature type="signal peptide" evidence="12">
    <location>
        <begin position="1"/>
        <end position="17"/>
    </location>
</feature>
<dbReference type="SUPFAM" id="SSF53850">
    <property type="entry name" value="Periplasmic binding protein-like II"/>
    <property type="match status" value="1"/>
</dbReference>
<dbReference type="PANTHER" id="PTHR31528:SF1">
    <property type="entry name" value="4-AMINO-5-HYDROXYMETHYL-2-METHYLPYRIMIDINE PHOSPHATE SYNTHASE THI11-RELATED"/>
    <property type="match status" value="1"/>
</dbReference>
<dbReference type="InterPro" id="IPR027939">
    <property type="entry name" value="NMT1/THI5"/>
</dbReference>
<dbReference type="RefSeq" id="WP_009452871.1">
    <property type="nucleotide sequence ID" value="NZ_AMSI01000030.1"/>
</dbReference>
<feature type="chain" id="PRO_5003866285" description="Thiamine pyrimidine synthase" evidence="12">
    <location>
        <begin position="18"/>
        <end position="335"/>
    </location>
</feature>
<comment type="pathway">
    <text evidence="2">Cofactor biosynthesis; thiamine diphosphate biosynthesis.</text>
</comment>
<sequence length="335" mass="36089">MNITRRMTLMAAVGAFAASTAMGLGSLPSKAQDLTKVTVRLAFSYNGHRSPYLLGVDKGFYKDEGLDVEVLEGRGVTSSMQLVASQEDTFAIIDPPSLMLGVAQGMPIKQVAQMYQTSPNALISWEEYNIDKPADLVGKKVATLQGDMTTTMLYALLAKNGVDSSSVQIIASDGGTRNQTFLAKRTEAITGFPNDSYLSLSSTTGGGLKYFTYASFGVDTMGDGIAAHQDTIKNSPDVVRGFVKASLKAYEYALEHPDEAIASLKQRSPNINVDVEIEKLKATAPLLHAEGDADGTVGMSVEGRWKATQELMKEFGGLKTDVDDVTTYYTNEFVK</sequence>
<dbReference type="OrthoDB" id="5348911at2"/>
<evidence type="ECO:0000256" key="4">
    <source>
        <dbReference type="ARBA" id="ARBA00011738"/>
    </source>
</evidence>
<comment type="catalytic activity">
    <reaction evidence="11">
        <text>N(6)-(pyridoxal phosphate)-L-lysyl-[4-amino-5-hydroxymethyl-2-methylpyrimidine phosphate synthase] + L-histidyl-[4-amino-5-hydroxymethyl-2-methylpyrimidine phosphate synthase] + 2 Fe(3+) + 4 H2O = L-lysyl-[4-amino-5-hydroxymethyl-2-methylpyrimidine phosphate synthase] + (2S)-2-amino-5-hydroxy-4-oxopentanoyl-[4-amino-5-hydroxymethyl-2-methylpyrimidine phosphate synthase] + 4-amino-2-methyl-5-(phosphooxymethyl)pyrimidine + 3-oxopropanoate + 2 Fe(2+) + 2 H(+)</text>
        <dbReference type="Rhea" id="RHEA:65756"/>
        <dbReference type="Rhea" id="RHEA-COMP:16892"/>
        <dbReference type="Rhea" id="RHEA-COMP:16893"/>
        <dbReference type="Rhea" id="RHEA-COMP:16894"/>
        <dbReference type="Rhea" id="RHEA-COMP:16895"/>
        <dbReference type="ChEBI" id="CHEBI:15377"/>
        <dbReference type="ChEBI" id="CHEBI:15378"/>
        <dbReference type="ChEBI" id="CHEBI:29033"/>
        <dbReference type="ChEBI" id="CHEBI:29034"/>
        <dbReference type="ChEBI" id="CHEBI:29969"/>
        <dbReference type="ChEBI" id="CHEBI:29979"/>
        <dbReference type="ChEBI" id="CHEBI:33190"/>
        <dbReference type="ChEBI" id="CHEBI:58354"/>
        <dbReference type="ChEBI" id="CHEBI:143915"/>
        <dbReference type="ChEBI" id="CHEBI:157692"/>
    </reaction>
    <physiologicalReaction direction="left-to-right" evidence="11">
        <dbReference type="Rhea" id="RHEA:65757"/>
    </physiologicalReaction>
</comment>
<keyword evidence="8" id="KW-0784">Thiamine biosynthesis</keyword>
<gene>
    <name evidence="14" type="ORF">NA8A_23177</name>
</gene>
<feature type="domain" description="SsuA/THI5-like" evidence="13">
    <location>
        <begin position="50"/>
        <end position="260"/>
    </location>
</feature>
<protein>
    <recommendedName>
        <fullName evidence="10">Thiamine pyrimidine synthase</fullName>
    </recommendedName>
</protein>
<evidence type="ECO:0000256" key="2">
    <source>
        <dbReference type="ARBA" id="ARBA00004948"/>
    </source>
</evidence>
<evidence type="ECO:0000313" key="14">
    <source>
        <dbReference type="EMBL" id="EKF39987.1"/>
    </source>
</evidence>
<evidence type="ECO:0000256" key="12">
    <source>
        <dbReference type="SAM" id="SignalP"/>
    </source>
</evidence>
<evidence type="ECO:0000256" key="11">
    <source>
        <dbReference type="ARBA" id="ARBA00048179"/>
    </source>
</evidence>
<dbReference type="STRING" id="721133.SAMN05216176_1235"/>
<keyword evidence="15" id="KW-1185">Reference proteome</keyword>
<comment type="function">
    <text evidence="1">Responsible for the formation of the pyrimidine heterocycle in the thiamine biosynthesis pathway. Catalyzes the formation of hydroxymethylpyrimidine phosphate (HMP-P) from histidine and pyridoxal phosphate (PLP). The protein uses PLP and the active site histidine to form HMP-P, generating an inactive enzyme. The enzyme can only undergo a single turnover, which suggests it is a suicide enzyme.</text>
</comment>
<evidence type="ECO:0000313" key="15">
    <source>
        <dbReference type="Proteomes" id="UP000007374"/>
    </source>
</evidence>
<keyword evidence="12" id="KW-0732">Signal</keyword>
<evidence type="ECO:0000256" key="6">
    <source>
        <dbReference type="ARBA" id="ARBA00022723"/>
    </source>
</evidence>
<dbReference type="PANTHER" id="PTHR31528">
    <property type="entry name" value="4-AMINO-5-HYDROXYMETHYL-2-METHYLPYRIMIDINE PHOSPHATE SYNTHASE THI11-RELATED"/>
    <property type="match status" value="1"/>
</dbReference>
<accession>K2PG31</accession>
<dbReference type="Gene3D" id="3.40.190.10">
    <property type="entry name" value="Periplasmic binding protein-like II"/>
    <property type="match status" value="2"/>
</dbReference>
<name>K2PG31_9HYPH</name>
<organism evidence="14 15">
    <name type="scientific">Nitratireductor indicus C115</name>
    <dbReference type="NCBI Taxonomy" id="1231190"/>
    <lineage>
        <taxon>Bacteria</taxon>
        <taxon>Pseudomonadati</taxon>
        <taxon>Pseudomonadota</taxon>
        <taxon>Alphaproteobacteria</taxon>
        <taxon>Hyphomicrobiales</taxon>
        <taxon>Phyllobacteriaceae</taxon>
        <taxon>Nitratireductor</taxon>
    </lineage>
</organism>
<evidence type="ECO:0000256" key="5">
    <source>
        <dbReference type="ARBA" id="ARBA00022679"/>
    </source>
</evidence>
<evidence type="ECO:0000256" key="1">
    <source>
        <dbReference type="ARBA" id="ARBA00003469"/>
    </source>
</evidence>